<keyword evidence="2" id="KW-1185">Reference proteome</keyword>
<protein>
    <submittedName>
        <fullName evidence="1">Uncharacterized protein</fullName>
    </submittedName>
</protein>
<evidence type="ECO:0000313" key="1">
    <source>
        <dbReference type="EMBL" id="PQJ52501.1"/>
    </source>
</evidence>
<comment type="caution">
    <text evidence="1">The sequence shown here is derived from an EMBL/GenBank/DDBJ whole genome shotgun (WGS) entry which is preliminary data.</text>
</comment>
<dbReference type="Proteomes" id="UP000239007">
    <property type="component" value="Unassembled WGS sequence"/>
</dbReference>
<dbReference type="EMBL" id="MSCH01000003">
    <property type="protein sequence ID" value="PQJ52501.1"/>
    <property type="molecule type" value="Genomic_DNA"/>
</dbReference>
<sequence length="347" mass="39236">MKNVFSHHLFSNRTFNQLIFNQSTFTCKRANLKQLTIVFISLFLISCTQADKSYTQVVANAQLTEVASTINLENNKAALKTVADVDYAQWSQEEKQSALLLTALGCIDISTNDSKQSTSVNDCEALAPLSIDYPSVPSSLTLLLNQLVSQKIVQGYNVKEQTLVTSNETGDNIILYGHSSLIHAKQLISLLTISNIDFIWQVIAKESAFNIRDDWQDIQPDEKISRVRIAKEYDVRFTFADNAEQLRFMPLINQYAKKDSDDETGLIKNAWWQPFYRTFAPQQSFMPVKRISLQADGFVASTLVLPADLTSILNLIKSNLSQTDVIISSEDVWVNPAFYRYLEGDYK</sequence>
<accession>A0A2S7UT98</accession>
<proteinExistence type="predicted"/>
<reference evidence="1 2" key="1">
    <citation type="submission" date="2016-12" db="EMBL/GenBank/DDBJ databases">
        <title>Diversity of luminous bacteria.</title>
        <authorList>
            <person name="Yoshizawa S."/>
            <person name="Kogure K."/>
        </authorList>
    </citation>
    <scope>NUCLEOTIDE SEQUENCE [LARGE SCALE GENOMIC DNA]</scope>
    <source>
        <strain evidence="1 2">SA4-48</strain>
    </source>
</reference>
<name>A0A2S7UT98_9GAMM</name>
<dbReference type="AlphaFoldDB" id="A0A2S7UT98"/>
<dbReference type="RefSeq" id="WP_105050962.1">
    <property type="nucleotide sequence ID" value="NZ_BMYG01000004.1"/>
</dbReference>
<dbReference type="OrthoDB" id="368706at2"/>
<gene>
    <name evidence="1" type="ORF">BTO11_01785</name>
</gene>
<evidence type="ECO:0000313" key="2">
    <source>
        <dbReference type="Proteomes" id="UP000239007"/>
    </source>
</evidence>
<organism evidence="1 2">
    <name type="scientific">Psychrosphaera saromensis</name>
    <dbReference type="NCBI Taxonomy" id="716813"/>
    <lineage>
        <taxon>Bacteria</taxon>
        <taxon>Pseudomonadati</taxon>
        <taxon>Pseudomonadota</taxon>
        <taxon>Gammaproteobacteria</taxon>
        <taxon>Alteromonadales</taxon>
        <taxon>Pseudoalteromonadaceae</taxon>
        <taxon>Psychrosphaera</taxon>
    </lineage>
</organism>